<accession>A0ABQ7TK01</accession>
<dbReference type="EMBL" id="JAIPUX010000439">
    <property type="protein sequence ID" value="KAH0629792.1"/>
    <property type="molecule type" value="Genomic_DNA"/>
</dbReference>
<comment type="caution">
    <text evidence="2">The sequence shown here is derived from an EMBL/GenBank/DDBJ whole genome shotgun (WGS) entry which is preliminary data.</text>
</comment>
<keyword evidence="3" id="KW-1185">Reference proteome</keyword>
<feature type="compositionally biased region" description="Basic and acidic residues" evidence="1">
    <location>
        <begin position="76"/>
        <end position="91"/>
    </location>
</feature>
<organism evidence="2 3">
    <name type="scientific">Phrynosoma platyrhinos</name>
    <name type="common">Desert horned lizard</name>
    <dbReference type="NCBI Taxonomy" id="52577"/>
    <lineage>
        <taxon>Eukaryota</taxon>
        <taxon>Metazoa</taxon>
        <taxon>Chordata</taxon>
        <taxon>Craniata</taxon>
        <taxon>Vertebrata</taxon>
        <taxon>Euteleostomi</taxon>
        <taxon>Lepidosauria</taxon>
        <taxon>Squamata</taxon>
        <taxon>Bifurcata</taxon>
        <taxon>Unidentata</taxon>
        <taxon>Episquamata</taxon>
        <taxon>Toxicofera</taxon>
        <taxon>Iguania</taxon>
        <taxon>Phrynosomatidae</taxon>
        <taxon>Phrynosomatinae</taxon>
        <taxon>Phrynosoma</taxon>
    </lineage>
</organism>
<reference evidence="2 3" key="1">
    <citation type="journal article" date="2022" name="Gigascience">
        <title>A chromosome-level genome assembly and annotation of the desert horned lizard, Phrynosoma platyrhinos, provides insight into chromosomal rearrangements among reptiles.</title>
        <authorList>
            <person name="Koochekian N."/>
            <person name="Ascanio A."/>
            <person name="Farleigh K."/>
            <person name="Card D.C."/>
            <person name="Schield D.R."/>
            <person name="Castoe T.A."/>
            <person name="Jezkova T."/>
        </authorList>
    </citation>
    <scope>NUCLEOTIDE SEQUENCE [LARGE SCALE GENOMIC DNA]</scope>
    <source>
        <strain evidence="2">NK-2021</strain>
    </source>
</reference>
<evidence type="ECO:0000313" key="2">
    <source>
        <dbReference type="EMBL" id="KAH0629792.1"/>
    </source>
</evidence>
<dbReference type="Proteomes" id="UP000826234">
    <property type="component" value="Unassembled WGS sequence"/>
</dbReference>
<feature type="region of interest" description="Disordered" evidence="1">
    <location>
        <begin position="76"/>
        <end position="110"/>
    </location>
</feature>
<proteinExistence type="predicted"/>
<evidence type="ECO:0000313" key="3">
    <source>
        <dbReference type="Proteomes" id="UP000826234"/>
    </source>
</evidence>
<gene>
    <name evidence="2" type="ORF">JD844_012165</name>
</gene>
<sequence length="259" mass="30158">MVDSQGKREEHADRPGLWLCDSERVCLQNMEKEENVEAKVFQHEKNCTAKMYCKLLRKKNGISPWKETEKIKNKLEANENDQHTFEGRNEGSEFLDTQEASQALSPSREDNAEEFNSELTFFNDLVITSDPVSHIEYVPYYRTYTSFIEIPLCINPDGQQENTEKEDELQSNGCAWKLQYEDEPLYDFDHFPTGYFPYYRTCEEYFSNSELPSDLYNTAEIEETETNSADPTDSETDCEIVGVCEDIVSYKQSSKSYWS</sequence>
<protein>
    <submittedName>
        <fullName evidence="2">Uncharacterized protein</fullName>
    </submittedName>
</protein>
<name>A0ABQ7TK01_PHRPL</name>
<evidence type="ECO:0000256" key="1">
    <source>
        <dbReference type="SAM" id="MobiDB-lite"/>
    </source>
</evidence>